<dbReference type="InterPro" id="IPR011006">
    <property type="entry name" value="CheY-like_superfamily"/>
</dbReference>
<dbReference type="Gene3D" id="3.40.50.2300">
    <property type="match status" value="1"/>
</dbReference>
<dbReference type="Proteomes" id="UP000282378">
    <property type="component" value="Unassembled WGS sequence"/>
</dbReference>
<dbReference type="FunFam" id="3.40.50.2300:FF:000178">
    <property type="entry name" value="Transcriptional regulator FleQ"/>
    <property type="match status" value="1"/>
</dbReference>
<evidence type="ECO:0000313" key="3">
    <source>
        <dbReference type="Proteomes" id="UP000282378"/>
    </source>
</evidence>
<dbReference type="Pfam" id="PF06490">
    <property type="entry name" value="FleQ"/>
    <property type="match status" value="1"/>
</dbReference>
<evidence type="ECO:0000259" key="1">
    <source>
        <dbReference type="Pfam" id="PF06490"/>
    </source>
</evidence>
<reference evidence="2 3" key="1">
    <citation type="submission" date="2018-08" db="EMBL/GenBank/DDBJ databases">
        <title>Recombination of ecologically and evolutionarily significant loci maintains genetic cohesion in the Pseudomonas syringae species complex.</title>
        <authorList>
            <person name="Dillon M."/>
            <person name="Thakur S."/>
            <person name="Almeida R.N.D."/>
            <person name="Weir B.S."/>
            <person name="Guttman D.S."/>
        </authorList>
    </citation>
    <scope>NUCLEOTIDE SEQUENCE [LARGE SCALE GENOMIC DNA]</scope>
    <source>
        <strain evidence="2 3">88_10</strain>
    </source>
</reference>
<sequence length="139" mass="15908">MWREIKILLIDDDSQRRRDLAVILNFLGEENLSCSSQDWQQVVGSLASTREVLCVLVGNVSAPGSLQGLLKTIAAWDEFLPVLLLSENSSVELPEDLRRRVLSALEMPPSYSKLLDSLHRAQVYREMYDQARERGRHRE</sequence>
<dbReference type="AlphaFoldDB" id="A0A3M2ZPR1"/>
<evidence type="ECO:0000313" key="2">
    <source>
        <dbReference type="EMBL" id="RML90214.1"/>
    </source>
</evidence>
<feature type="domain" description="Flagellar regulatory FleQ" evidence="1">
    <location>
        <begin position="6"/>
        <end position="123"/>
    </location>
</feature>
<organism evidence="2 3">
    <name type="scientific">Pseudomonas syringae pv. maculicola</name>
    <dbReference type="NCBI Taxonomy" id="59511"/>
    <lineage>
        <taxon>Bacteria</taxon>
        <taxon>Pseudomonadati</taxon>
        <taxon>Pseudomonadota</taxon>
        <taxon>Gammaproteobacteria</taxon>
        <taxon>Pseudomonadales</taxon>
        <taxon>Pseudomonadaceae</taxon>
        <taxon>Pseudomonas</taxon>
    </lineage>
</organism>
<protein>
    <submittedName>
        <fullName evidence="2">Transcriptional regulator FleQ</fullName>
    </submittedName>
</protein>
<dbReference type="EMBL" id="RBNL01001387">
    <property type="protein sequence ID" value="RML90214.1"/>
    <property type="molecule type" value="Genomic_DNA"/>
</dbReference>
<dbReference type="InterPro" id="IPR010518">
    <property type="entry name" value="FleQ"/>
</dbReference>
<accession>A0A3M2ZPR1</accession>
<proteinExistence type="predicted"/>
<comment type="caution">
    <text evidence="2">The sequence shown here is derived from an EMBL/GenBank/DDBJ whole genome shotgun (WGS) entry which is preliminary data.</text>
</comment>
<dbReference type="SUPFAM" id="SSF52172">
    <property type="entry name" value="CheY-like"/>
    <property type="match status" value="1"/>
</dbReference>
<gene>
    <name evidence="2" type="ORF">APX70_07312</name>
</gene>
<name>A0A3M2ZPR1_PSEYM</name>
<feature type="non-terminal residue" evidence="2">
    <location>
        <position position="139"/>
    </location>
</feature>